<proteinExistence type="predicted"/>
<gene>
    <name evidence="1" type="ORF">XDD1_3342</name>
</gene>
<evidence type="ECO:0000313" key="1">
    <source>
        <dbReference type="EMBL" id="CDG19032.1"/>
    </source>
</evidence>
<accession>A0A068QVI7</accession>
<dbReference type="HOGENOM" id="CLU_3350541_0_0_6"/>
<dbReference type="AlphaFoldDB" id="A0A068QVI7"/>
<sequence length="37" mass="4615">MQQVQLKFQQKLQEFDQELEQDWQILVSYQAQFVKIE</sequence>
<protein>
    <submittedName>
        <fullName evidence="1">Uncharacterized protein</fullName>
    </submittedName>
</protein>
<reference evidence="1 2" key="1">
    <citation type="submission" date="2013-07" db="EMBL/GenBank/DDBJ databases">
        <authorList>
            <person name="Genoscope - CEA"/>
        </authorList>
    </citation>
    <scope>NUCLEOTIDE SEQUENCE [LARGE SCALE GENOMIC DNA]</scope>
    <source>
        <strain evidence="2">FRM16 / DSM 17909</strain>
    </source>
</reference>
<name>A0A068QVI7_9GAMM</name>
<organism evidence="1 2">
    <name type="scientific">Xenorhabdus doucetiae</name>
    <dbReference type="NCBI Taxonomy" id="351671"/>
    <lineage>
        <taxon>Bacteria</taxon>
        <taxon>Pseudomonadati</taxon>
        <taxon>Pseudomonadota</taxon>
        <taxon>Gammaproteobacteria</taxon>
        <taxon>Enterobacterales</taxon>
        <taxon>Morganellaceae</taxon>
        <taxon>Xenorhabdus</taxon>
    </lineage>
</organism>
<evidence type="ECO:0000313" key="2">
    <source>
        <dbReference type="Proteomes" id="UP000032721"/>
    </source>
</evidence>
<dbReference type="KEGG" id="xdo:XDD1_3342"/>
<dbReference type="Proteomes" id="UP000032721">
    <property type="component" value="Chromosome"/>
</dbReference>
<dbReference type="EMBL" id="FO704550">
    <property type="protein sequence ID" value="CDG19032.1"/>
    <property type="molecule type" value="Genomic_DNA"/>
</dbReference>